<evidence type="ECO:0000259" key="18">
    <source>
        <dbReference type="PROSITE" id="PS50999"/>
    </source>
</evidence>
<evidence type="ECO:0000259" key="17">
    <source>
        <dbReference type="PROSITE" id="PS50857"/>
    </source>
</evidence>
<proteinExistence type="inferred from homology"/>
<keyword evidence="19" id="KW-0560">Oxidoreductase</keyword>
<dbReference type="SUPFAM" id="SSF49503">
    <property type="entry name" value="Cupredoxins"/>
    <property type="match status" value="1"/>
</dbReference>
<gene>
    <name evidence="19" type="primary">cox2</name>
</gene>
<dbReference type="AlphaFoldDB" id="Q8HMY9"/>
<evidence type="ECO:0000256" key="9">
    <source>
        <dbReference type="ARBA" id="ARBA00022982"/>
    </source>
</evidence>
<evidence type="ECO:0000256" key="8">
    <source>
        <dbReference type="ARBA" id="ARBA00022967"/>
    </source>
</evidence>
<dbReference type="FunFam" id="1.10.287.90:FF:000004">
    <property type="entry name" value="Cytochrome c oxidase subunit 2"/>
    <property type="match status" value="1"/>
</dbReference>
<keyword evidence="8" id="KW-1278">Translocase</keyword>
<dbReference type="GO" id="GO:0005507">
    <property type="term" value="F:copper ion binding"/>
    <property type="evidence" value="ECO:0007669"/>
    <property type="project" value="InterPro"/>
</dbReference>
<dbReference type="FunFam" id="2.60.40.420:FF:000001">
    <property type="entry name" value="Cytochrome c oxidase subunit 2"/>
    <property type="match status" value="1"/>
</dbReference>
<evidence type="ECO:0000256" key="10">
    <source>
        <dbReference type="ARBA" id="ARBA00022989"/>
    </source>
</evidence>
<keyword evidence="5 15" id="KW-0679">Respiratory chain</keyword>
<evidence type="ECO:0000256" key="15">
    <source>
        <dbReference type="RuleBase" id="RU000457"/>
    </source>
</evidence>
<reference evidence="19" key="1">
    <citation type="submission" date="2002-09" db="EMBL/GenBank/DDBJ databases">
        <authorList>
            <person name="Lang F.B.F."/>
        </authorList>
    </citation>
    <scope>NUCLEOTIDE SEQUENCE</scope>
</reference>
<feature type="domain" description="Cytochrome oxidase subunit II transmembrane region profile" evidence="18">
    <location>
        <begin position="12"/>
        <end position="108"/>
    </location>
</feature>
<keyword evidence="10 16" id="KW-1133">Transmembrane helix</keyword>
<dbReference type="InterPro" id="IPR011759">
    <property type="entry name" value="Cyt_c_oxidase_su2_TM_dom"/>
</dbReference>
<protein>
    <recommendedName>
        <fullName evidence="3 15">Cytochrome c oxidase subunit 2</fullName>
    </recommendedName>
</protein>
<evidence type="ECO:0000256" key="6">
    <source>
        <dbReference type="ARBA" id="ARBA00022692"/>
    </source>
</evidence>
<evidence type="ECO:0000313" key="19">
    <source>
        <dbReference type="EMBL" id="AAN37920.1"/>
    </source>
</evidence>
<evidence type="ECO:0000256" key="16">
    <source>
        <dbReference type="SAM" id="Phobius"/>
    </source>
</evidence>
<keyword evidence="12 15" id="KW-0496">Mitochondrion</keyword>
<dbReference type="PRINTS" id="PR01166">
    <property type="entry name" value="CYCOXIDASEII"/>
</dbReference>
<dbReference type="Gene3D" id="2.60.40.420">
    <property type="entry name" value="Cupredoxins - blue copper proteins"/>
    <property type="match status" value="1"/>
</dbReference>
<evidence type="ECO:0000256" key="4">
    <source>
        <dbReference type="ARBA" id="ARBA00022448"/>
    </source>
</evidence>
<dbReference type="InterPro" id="IPR045187">
    <property type="entry name" value="CcO_II"/>
</dbReference>
<dbReference type="RefSeq" id="NP_705627.1">
    <property type="nucleotide sequence ID" value="NC_004332.1"/>
</dbReference>
<keyword evidence="4 15" id="KW-0813">Transport</keyword>
<comment type="similarity">
    <text evidence="2 15">Belongs to the cytochrome c oxidase subunit 2 family.</text>
</comment>
<dbReference type="PANTHER" id="PTHR22888">
    <property type="entry name" value="CYTOCHROME C OXIDASE, SUBUNIT II"/>
    <property type="match status" value="1"/>
</dbReference>
<dbReference type="GO" id="GO:0006123">
    <property type="term" value="P:mitochondrial electron transport, cytochrome c to oxygen"/>
    <property type="evidence" value="ECO:0007669"/>
    <property type="project" value="UniProtKB-ARBA"/>
</dbReference>
<dbReference type="Pfam" id="PF00116">
    <property type="entry name" value="COX2"/>
    <property type="match status" value="1"/>
</dbReference>
<evidence type="ECO:0000256" key="3">
    <source>
        <dbReference type="ARBA" id="ARBA00015946"/>
    </source>
</evidence>
<evidence type="ECO:0000256" key="2">
    <source>
        <dbReference type="ARBA" id="ARBA00007866"/>
    </source>
</evidence>
<comment type="subcellular location">
    <subcellularLocation>
        <location evidence="1 15">Mitochondrion inner membrane</location>
        <topology evidence="1 15">Multi-pass membrane protein</topology>
    </subcellularLocation>
</comment>
<name>Q8HMY9_SCHJY</name>
<comment type="function">
    <text evidence="15">Component of the cytochrome c oxidase, the last enzyme in the mitochondrial electron transport chain which drives oxidative phosphorylation. The respiratory chain contains 3 multisubunit complexes succinate dehydrogenase (complex II, CII), ubiquinol-cytochrome c oxidoreductase (cytochrome b-c1 complex, complex III, CIII) and cytochrome c oxidase (complex IV, CIV), that cooperate to transfer electrons derived from NADH and succinate to molecular oxygen, creating an electrochemical gradient over the inner membrane that drives transmembrane transport and the ATP synthase. Cytochrome c oxidase is the component of the respiratory chain that catalyzes the reduction of oxygen to water. Electrons originating from reduced cytochrome c in the intermembrane space (IMS) are transferred via the dinuclear copper A center (CU(A)) of subunit 2 and heme A of subunit 1 to the active site in subunit 1, a binuclear center (BNC) formed by heme A3 and copper B (CU(B)). The BNC reduces molecular oxygen to 2 water molecules using 4 electrons from cytochrome c in the IMS and 4 protons from the mitochondrial matrix.</text>
</comment>
<dbReference type="PANTHER" id="PTHR22888:SF9">
    <property type="entry name" value="CYTOCHROME C OXIDASE SUBUNIT 2"/>
    <property type="match status" value="1"/>
</dbReference>
<dbReference type="VEuPathDB" id="FungiDB:ScjafMp09"/>
<dbReference type="Pfam" id="PF02790">
    <property type="entry name" value="COX2_TM"/>
    <property type="match status" value="1"/>
</dbReference>
<keyword evidence="15" id="KW-0999">Mitochondrion inner membrane</keyword>
<feature type="domain" description="Cytochrome oxidase subunit II copper A binding" evidence="17">
    <location>
        <begin position="109"/>
        <end position="248"/>
    </location>
</feature>
<evidence type="ECO:0000256" key="1">
    <source>
        <dbReference type="ARBA" id="ARBA00004448"/>
    </source>
</evidence>
<keyword evidence="9 15" id="KW-0249">Electron transport</keyword>
<evidence type="ECO:0000256" key="14">
    <source>
        <dbReference type="ARBA" id="ARBA00049512"/>
    </source>
</evidence>
<sequence length="250" mass="28817">MKLHFHFILNDAPQSWGLYFQDGATASYLGIVNLNDYIMFYLTLILIGVTYSLLVIVYRYKYNTNPISRQFHQHGSIIEFIWTLVPALILISIAIPSFKLLYLVDEVKNPSLTVKIIGRQWYWTYEYSDFLKEEGDEPIMFDSYMVPEEDLEEGQLRQLEVDNRLVLPVNTPIRLILTSSDVIHSWTVPAFGIKCDCVPGRLNQVYLNIDREGLFFGQCSELCGVLHSSMPIAVEAVSIENFLSWLDENS</sequence>
<dbReference type="InterPro" id="IPR008972">
    <property type="entry name" value="Cupredoxin"/>
</dbReference>
<keyword evidence="6 15" id="KW-0812">Transmembrane</keyword>
<feature type="transmembrane region" description="Helical" evidence="16">
    <location>
        <begin position="80"/>
        <end position="104"/>
    </location>
</feature>
<dbReference type="GeneID" id="805370"/>
<dbReference type="PROSITE" id="PS50999">
    <property type="entry name" value="COX2_TM"/>
    <property type="match status" value="1"/>
</dbReference>
<geneLocation type="mitochondrion" evidence="19"/>
<dbReference type="InterPro" id="IPR014222">
    <property type="entry name" value="Cyt_c_oxidase_su2"/>
</dbReference>
<keyword evidence="13 15" id="KW-0472">Membrane</keyword>
<dbReference type="InterPro" id="IPR002429">
    <property type="entry name" value="CcO_II-like_C"/>
</dbReference>
<reference evidence="19" key="2">
    <citation type="journal article" date="2003" name="Nucleic Acids Res.">
        <title>A comparison of three fission yeast mitochondrial genomes.</title>
        <authorList>
            <person name="Bullerwell C.E."/>
            <person name="Leigh J."/>
            <person name="Forget L."/>
            <person name="Lang B.F."/>
        </authorList>
    </citation>
    <scope>NUCLEOTIDE SEQUENCE [LARGE SCALE GENOMIC DNA]</scope>
</reference>
<feature type="transmembrane region" description="Helical" evidence="16">
    <location>
        <begin position="38"/>
        <end position="60"/>
    </location>
</feature>
<comment type="catalytic activity">
    <reaction evidence="14">
        <text>4 Fe(II)-[cytochrome c] + O2 + 8 H(+)(in) = 4 Fe(III)-[cytochrome c] + 2 H2O + 4 H(+)(out)</text>
        <dbReference type="Rhea" id="RHEA:11436"/>
        <dbReference type="Rhea" id="RHEA-COMP:10350"/>
        <dbReference type="Rhea" id="RHEA-COMP:14399"/>
        <dbReference type="ChEBI" id="CHEBI:15377"/>
        <dbReference type="ChEBI" id="CHEBI:15378"/>
        <dbReference type="ChEBI" id="CHEBI:15379"/>
        <dbReference type="ChEBI" id="CHEBI:29033"/>
        <dbReference type="ChEBI" id="CHEBI:29034"/>
        <dbReference type="EC" id="7.1.1.9"/>
    </reaction>
    <physiologicalReaction direction="left-to-right" evidence="14">
        <dbReference type="Rhea" id="RHEA:11437"/>
    </physiologicalReaction>
</comment>
<dbReference type="Gene3D" id="1.10.287.90">
    <property type="match status" value="1"/>
</dbReference>
<dbReference type="GO" id="GO:0005743">
    <property type="term" value="C:mitochondrial inner membrane"/>
    <property type="evidence" value="ECO:0007669"/>
    <property type="project" value="UniProtKB-SubCell"/>
</dbReference>
<dbReference type="GO" id="GO:0004129">
    <property type="term" value="F:cytochrome-c oxidase activity"/>
    <property type="evidence" value="ECO:0007669"/>
    <property type="project" value="UniProtKB-EC"/>
</dbReference>
<dbReference type="InterPro" id="IPR034210">
    <property type="entry name" value="CcO_II_C"/>
</dbReference>
<dbReference type="InterPro" id="IPR036257">
    <property type="entry name" value="Cyt_c_oxidase_su2_TM_sf"/>
</dbReference>
<accession>Q8HMY9</accession>
<evidence type="ECO:0000256" key="5">
    <source>
        <dbReference type="ARBA" id="ARBA00022660"/>
    </source>
</evidence>
<keyword evidence="11 15" id="KW-0186">Copper</keyword>
<comment type="cofactor">
    <cofactor evidence="15">
        <name>Cu cation</name>
        <dbReference type="ChEBI" id="CHEBI:23378"/>
    </cofactor>
    <text evidence="15">Binds a copper A center.</text>
</comment>
<dbReference type="GO" id="GO:0016491">
    <property type="term" value="F:oxidoreductase activity"/>
    <property type="evidence" value="ECO:0007669"/>
    <property type="project" value="UniProtKB-KW"/>
</dbReference>
<evidence type="ECO:0000256" key="12">
    <source>
        <dbReference type="ARBA" id="ARBA00023128"/>
    </source>
</evidence>
<dbReference type="NCBIfam" id="TIGR02866">
    <property type="entry name" value="CoxB"/>
    <property type="match status" value="1"/>
</dbReference>
<dbReference type="SUPFAM" id="SSF81464">
    <property type="entry name" value="Cytochrome c oxidase subunit II-like, transmembrane region"/>
    <property type="match status" value="1"/>
</dbReference>
<dbReference type="CDD" id="cd13912">
    <property type="entry name" value="CcO_II_C"/>
    <property type="match status" value="1"/>
</dbReference>
<dbReference type="PROSITE" id="PS00078">
    <property type="entry name" value="COX2"/>
    <property type="match status" value="1"/>
</dbReference>
<evidence type="ECO:0000256" key="7">
    <source>
        <dbReference type="ARBA" id="ARBA00022723"/>
    </source>
</evidence>
<dbReference type="EMBL" id="AF547983">
    <property type="protein sequence ID" value="AAN37920.1"/>
    <property type="molecule type" value="Genomic_DNA"/>
</dbReference>
<dbReference type="GO" id="GO:0045277">
    <property type="term" value="C:respiratory chain complex IV"/>
    <property type="evidence" value="ECO:0007669"/>
    <property type="project" value="UniProtKB-ARBA"/>
</dbReference>
<evidence type="ECO:0000256" key="13">
    <source>
        <dbReference type="ARBA" id="ARBA00023136"/>
    </source>
</evidence>
<keyword evidence="7 15" id="KW-0479">Metal-binding</keyword>
<dbReference type="InterPro" id="IPR001505">
    <property type="entry name" value="Copper_CuA"/>
</dbReference>
<dbReference type="PROSITE" id="PS50857">
    <property type="entry name" value="COX2_CUA"/>
    <property type="match status" value="1"/>
</dbReference>
<evidence type="ECO:0000256" key="11">
    <source>
        <dbReference type="ARBA" id="ARBA00023008"/>
    </source>
</evidence>
<organism evidence="19">
    <name type="scientific">Schizosaccharomyces japonicus (strain yFS275 / FY16936)</name>
    <name type="common">Fission yeast</name>
    <dbReference type="NCBI Taxonomy" id="402676"/>
    <lineage>
        <taxon>Eukaryota</taxon>
        <taxon>Fungi</taxon>
        <taxon>Dikarya</taxon>
        <taxon>Ascomycota</taxon>
        <taxon>Taphrinomycotina</taxon>
        <taxon>Schizosaccharomycetes</taxon>
        <taxon>Schizosaccharomycetales</taxon>
        <taxon>Schizosaccharomycetaceae</taxon>
        <taxon>Schizosaccharomyces</taxon>
    </lineage>
</organism>